<feature type="signal peptide" evidence="1">
    <location>
        <begin position="1"/>
        <end position="28"/>
    </location>
</feature>
<protein>
    <submittedName>
        <fullName evidence="2">Uncharacterized protein</fullName>
    </submittedName>
</protein>
<proteinExistence type="predicted"/>
<organism evidence="2 3">
    <name type="scientific">Bacillus amyloliquefaciens</name>
    <name type="common">Bacillus velezensis</name>
    <dbReference type="NCBI Taxonomy" id="1390"/>
    <lineage>
        <taxon>Bacteria</taxon>
        <taxon>Bacillati</taxon>
        <taxon>Bacillota</taxon>
        <taxon>Bacilli</taxon>
        <taxon>Bacillales</taxon>
        <taxon>Bacillaceae</taxon>
        <taxon>Bacillus</taxon>
        <taxon>Bacillus amyloliquefaciens group</taxon>
    </lineage>
</organism>
<accession>A0AAP4DJ82</accession>
<keyword evidence="1" id="KW-0732">Signal</keyword>
<dbReference type="RefSeq" id="WP_029973838.1">
    <property type="nucleotide sequence ID" value="NZ_CP029069.1"/>
</dbReference>
<dbReference type="AlphaFoldDB" id="A0AAP4DJ82"/>
<feature type="chain" id="PRO_5042986197" evidence="1">
    <location>
        <begin position="29"/>
        <end position="88"/>
    </location>
</feature>
<dbReference type="EMBL" id="JARKHX010000004">
    <property type="protein sequence ID" value="MDF4195011.1"/>
    <property type="molecule type" value="Genomic_DNA"/>
</dbReference>
<dbReference type="Proteomes" id="UP001222377">
    <property type="component" value="Unassembled WGS sequence"/>
</dbReference>
<evidence type="ECO:0000313" key="3">
    <source>
        <dbReference type="Proteomes" id="UP001222377"/>
    </source>
</evidence>
<evidence type="ECO:0000313" key="2">
    <source>
        <dbReference type="EMBL" id="MDF4195011.1"/>
    </source>
</evidence>
<evidence type="ECO:0000256" key="1">
    <source>
        <dbReference type="SAM" id="SignalP"/>
    </source>
</evidence>
<reference evidence="2" key="1">
    <citation type="submission" date="2023-02" db="EMBL/GenBank/DDBJ databases">
        <title>Draft Whole-Genome Sequences of Bacillus Strains of Potential Probiotic for Poultry.</title>
        <authorList>
            <person name="Ma L.M."/>
            <person name="Lopez-Guerra N."/>
            <person name="Zhang G."/>
        </authorList>
    </citation>
    <scope>NUCLEOTIDE SEQUENCE</scope>
    <source>
        <strain evidence="2">OSU1013-24</strain>
    </source>
</reference>
<gene>
    <name evidence="2" type="ORF">PV946_14755</name>
</gene>
<comment type="caution">
    <text evidence="2">The sequence shown here is derived from an EMBL/GenBank/DDBJ whole genome shotgun (WGS) entry which is preliminary data.</text>
</comment>
<name>A0AAP4DJ82_BACAM</name>
<sequence>MLKSKLKKIVGATALVGAILVSGSPAMAETLPGLIWVRDKYPNAYDFDYFKRDGENWVYVYTRLSNGKTDVDEVKCEAIIKDRCYVQD</sequence>